<dbReference type="STRING" id="634430.SAMN04488241_10650"/>
<feature type="domain" description="Endonuclease GajA/Old nuclease/RecF-like AAA" evidence="1">
    <location>
        <begin position="1"/>
        <end position="46"/>
    </location>
</feature>
<name>A0A1I5SQ87_9SPHN</name>
<dbReference type="InterPro" id="IPR027417">
    <property type="entry name" value="P-loop_NTPase"/>
</dbReference>
<accession>A0A1I5SQ87</accession>
<protein>
    <submittedName>
        <fullName evidence="3">Predicted ATPase</fullName>
    </submittedName>
</protein>
<evidence type="ECO:0000313" key="3">
    <source>
        <dbReference type="EMBL" id="SFP72781.1"/>
    </source>
</evidence>
<organism evidence="3 4">
    <name type="scientific">Sphingomonas rubra</name>
    <dbReference type="NCBI Taxonomy" id="634430"/>
    <lineage>
        <taxon>Bacteria</taxon>
        <taxon>Pseudomonadati</taxon>
        <taxon>Pseudomonadota</taxon>
        <taxon>Alphaproteobacteria</taxon>
        <taxon>Sphingomonadales</taxon>
        <taxon>Sphingomonadaceae</taxon>
        <taxon>Sphingomonas</taxon>
    </lineage>
</organism>
<dbReference type="PANTHER" id="PTHR32182">
    <property type="entry name" value="DNA REPLICATION AND REPAIR PROTEIN RECF"/>
    <property type="match status" value="1"/>
</dbReference>
<evidence type="ECO:0000259" key="1">
    <source>
        <dbReference type="Pfam" id="PF13175"/>
    </source>
</evidence>
<dbReference type="InterPro" id="IPR014555">
    <property type="entry name" value="RecF-like"/>
</dbReference>
<dbReference type="PIRSF" id="PIRSF029347">
    <property type="entry name" value="RecF"/>
    <property type="match status" value="1"/>
</dbReference>
<dbReference type="OrthoDB" id="9816534at2"/>
<gene>
    <name evidence="3" type="ORF">SAMN04488241_10650</name>
</gene>
<evidence type="ECO:0000259" key="2">
    <source>
        <dbReference type="Pfam" id="PF13304"/>
    </source>
</evidence>
<dbReference type="Pfam" id="PF13304">
    <property type="entry name" value="AAA_21"/>
    <property type="match status" value="1"/>
</dbReference>
<dbReference type="Gene3D" id="3.40.50.300">
    <property type="entry name" value="P-loop containing nucleotide triphosphate hydrolases"/>
    <property type="match status" value="1"/>
</dbReference>
<proteinExistence type="predicted"/>
<dbReference type="AlphaFoldDB" id="A0A1I5SQ87"/>
<reference evidence="3 4" key="1">
    <citation type="submission" date="2016-10" db="EMBL/GenBank/DDBJ databases">
        <authorList>
            <person name="de Groot N.N."/>
        </authorList>
    </citation>
    <scope>NUCLEOTIDE SEQUENCE [LARGE SCALE GENOMIC DNA]</scope>
    <source>
        <strain evidence="3 4">CGMCC 1.9113</strain>
    </source>
</reference>
<dbReference type="InterPro" id="IPR003959">
    <property type="entry name" value="ATPase_AAA_core"/>
</dbReference>
<dbReference type="GO" id="GO:0000731">
    <property type="term" value="P:DNA synthesis involved in DNA repair"/>
    <property type="evidence" value="ECO:0007669"/>
    <property type="project" value="TreeGrafter"/>
</dbReference>
<dbReference type="GO" id="GO:0005524">
    <property type="term" value="F:ATP binding"/>
    <property type="evidence" value="ECO:0007669"/>
    <property type="project" value="InterPro"/>
</dbReference>
<keyword evidence="4" id="KW-1185">Reference proteome</keyword>
<dbReference type="Pfam" id="PF13175">
    <property type="entry name" value="AAA_15"/>
    <property type="match status" value="1"/>
</dbReference>
<dbReference type="PANTHER" id="PTHR32182:SF22">
    <property type="entry name" value="ATP-DEPENDENT ENDONUCLEASE, OLD FAMILY-RELATED"/>
    <property type="match status" value="1"/>
</dbReference>
<dbReference type="SUPFAM" id="SSF52540">
    <property type="entry name" value="P-loop containing nucleoside triphosphate hydrolases"/>
    <property type="match status" value="1"/>
</dbReference>
<dbReference type="Proteomes" id="UP000199586">
    <property type="component" value="Unassembled WGS sequence"/>
</dbReference>
<feature type="domain" description="ATPase AAA-type core" evidence="2">
    <location>
        <begin position="250"/>
        <end position="342"/>
    </location>
</feature>
<dbReference type="GO" id="GO:0016887">
    <property type="term" value="F:ATP hydrolysis activity"/>
    <property type="evidence" value="ECO:0007669"/>
    <property type="project" value="InterPro"/>
</dbReference>
<dbReference type="EMBL" id="FOXP01000006">
    <property type="protein sequence ID" value="SFP72781.1"/>
    <property type="molecule type" value="Genomic_DNA"/>
</dbReference>
<evidence type="ECO:0000313" key="4">
    <source>
        <dbReference type="Proteomes" id="UP000199586"/>
    </source>
</evidence>
<sequence>MKLRRLTIDGYKALDDLSFDMPYNLLFLIGTNGAGKSSVLQALSFVRAFASGNVDQFISDRQWKWSDVRPRKNLRPVGKSGRVRVLPTKNLQFRLLLEPETGHSIVWEFSWSYVAQQTMSEQIWDVAPDAAPRRIFSYARSTRVSPESSSDSIKVDDLRFPGSAMALLPVGAISEGRADAAILNAIRNWARGITSLELLSPVAMRRNTRGQPRDIGPRGERLAGFLAALGPAGRARLVDRLSTFYPLSGLDATRKTAGWIDVRIQEPFTNIARFTPTHMSDGFLRILALCAIPDFAEDVSMVLLDEVEDGIEPHILPDLIRSIAGQSQAQLLMTSHSPLLVNFFDADEIRFLTRDDDGSTIIAETADMKSFASSAQFLGVGEIWANTAADRLSREARRSDRQSAGRDDSTDVERIRRFAAARS</sequence>
<dbReference type="RefSeq" id="WP_093333256.1">
    <property type="nucleotide sequence ID" value="NZ_FOXP01000006.1"/>
</dbReference>
<dbReference type="GO" id="GO:0006302">
    <property type="term" value="P:double-strand break repair"/>
    <property type="evidence" value="ECO:0007669"/>
    <property type="project" value="TreeGrafter"/>
</dbReference>
<dbReference type="InterPro" id="IPR041685">
    <property type="entry name" value="AAA_GajA/Old/RecF-like"/>
</dbReference>